<dbReference type="SUPFAM" id="SSF46934">
    <property type="entry name" value="UBA-like"/>
    <property type="match status" value="1"/>
</dbReference>
<dbReference type="GO" id="GO:0097602">
    <property type="term" value="F:cullin family protein binding"/>
    <property type="evidence" value="ECO:0007669"/>
    <property type="project" value="TreeGrafter"/>
</dbReference>
<comment type="function">
    <text evidence="2">Neddylation of cullins play an essential role in the regulation of SCF-type complexes activity.</text>
</comment>
<name>A0A061ALT6_CYBFA</name>
<evidence type="ECO:0000256" key="1">
    <source>
        <dbReference type="ARBA" id="ARBA00022786"/>
    </source>
</evidence>
<dbReference type="OrthoDB" id="27198at2759"/>
<dbReference type="GO" id="GO:0032182">
    <property type="term" value="F:ubiquitin-like protein binding"/>
    <property type="evidence" value="ECO:0007669"/>
    <property type="project" value="TreeGrafter"/>
</dbReference>
<dbReference type="InterPro" id="IPR009060">
    <property type="entry name" value="UBA-like_sf"/>
</dbReference>
<reference evidence="4" key="1">
    <citation type="journal article" date="2014" name="Genome Announc.">
        <title>Genome sequence of the yeast Cyberlindnera fabianii (Hansenula fabianii).</title>
        <authorList>
            <person name="Freel K.C."/>
            <person name="Sarilar V."/>
            <person name="Neuveglise C."/>
            <person name="Devillers H."/>
            <person name="Friedrich A."/>
            <person name="Schacherer J."/>
        </authorList>
    </citation>
    <scope>NUCLEOTIDE SEQUENCE</scope>
    <source>
        <strain evidence="4">YJS4271</strain>
    </source>
</reference>
<proteinExistence type="predicted"/>
<dbReference type="InterPro" id="IPR014764">
    <property type="entry name" value="DCN-prot"/>
</dbReference>
<dbReference type="VEuPathDB" id="FungiDB:BON22_4111"/>
<dbReference type="CDD" id="cd14273">
    <property type="entry name" value="UBA_TAP-C_like"/>
    <property type="match status" value="1"/>
</dbReference>
<dbReference type="GO" id="GO:0000151">
    <property type="term" value="C:ubiquitin ligase complex"/>
    <property type="evidence" value="ECO:0007669"/>
    <property type="project" value="TreeGrafter"/>
</dbReference>
<dbReference type="GO" id="GO:0005886">
    <property type="term" value="C:plasma membrane"/>
    <property type="evidence" value="ECO:0007669"/>
    <property type="project" value="UniProtKB-ARBA"/>
</dbReference>
<dbReference type="Gene3D" id="1.10.238.10">
    <property type="entry name" value="EF-hand"/>
    <property type="match status" value="1"/>
</dbReference>
<dbReference type="InterPro" id="IPR005176">
    <property type="entry name" value="PONY_dom"/>
</dbReference>
<organism evidence="4">
    <name type="scientific">Cyberlindnera fabianii</name>
    <name type="common">Yeast</name>
    <name type="synonym">Hansenula fabianii</name>
    <dbReference type="NCBI Taxonomy" id="36022"/>
    <lineage>
        <taxon>Eukaryota</taxon>
        <taxon>Fungi</taxon>
        <taxon>Dikarya</taxon>
        <taxon>Ascomycota</taxon>
        <taxon>Saccharomycotina</taxon>
        <taxon>Saccharomycetes</taxon>
        <taxon>Phaffomycetales</taxon>
        <taxon>Phaffomycetaceae</taxon>
        <taxon>Cyberlindnera</taxon>
    </lineage>
</organism>
<accession>A0A061ALT6</accession>
<keyword evidence="1" id="KW-0833">Ubl conjugation pathway</keyword>
<dbReference type="PANTHER" id="PTHR12281:SF31">
    <property type="entry name" value="DCN1-LIKE PROTEIN 3"/>
    <property type="match status" value="1"/>
</dbReference>
<dbReference type="Pfam" id="PF14555">
    <property type="entry name" value="UBA_4"/>
    <property type="match status" value="1"/>
</dbReference>
<dbReference type="Gene3D" id="1.10.238.200">
    <property type="entry name" value="Cullin, PONY binding domain"/>
    <property type="match status" value="1"/>
</dbReference>
<dbReference type="Pfam" id="PF03556">
    <property type="entry name" value="Cullin_binding"/>
    <property type="match status" value="1"/>
</dbReference>
<gene>
    <name evidence="4" type="ORF">CYFA0S_02e02080g</name>
</gene>
<dbReference type="GO" id="GO:0045116">
    <property type="term" value="P:protein neddylation"/>
    <property type="evidence" value="ECO:0007669"/>
    <property type="project" value="TreeGrafter"/>
</dbReference>
<evidence type="ECO:0000256" key="2">
    <source>
        <dbReference type="RuleBase" id="RU410713"/>
    </source>
</evidence>
<protein>
    <recommendedName>
        <fullName evidence="2">Defective in cullin neddylation protein</fullName>
    </recommendedName>
</protein>
<dbReference type="GO" id="GO:0031624">
    <property type="term" value="F:ubiquitin conjugating enzyme binding"/>
    <property type="evidence" value="ECO:0007669"/>
    <property type="project" value="TreeGrafter"/>
</dbReference>
<dbReference type="PANTHER" id="PTHR12281">
    <property type="entry name" value="RP42 RELATED"/>
    <property type="match status" value="1"/>
</dbReference>
<feature type="domain" description="DCUN1" evidence="3">
    <location>
        <begin position="78"/>
        <end position="268"/>
    </location>
</feature>
<evidence type="ECO:0000259" key="3">
    <source>
        <dbReference type="PROSITE" id="PS51229"/>
    </source>
</evidence>
<dbReference type="AlphaFoldDB" id="A0A061ALT6"/>
<dbReference type="InterPro" id="IPR042460">
    <property type="entry name" value="DCN1-like_PONY"/>
</dbReference>
<dbReference type="FunFam" id="1.10.238.200:FF:000003">
    <property type="entry name" value="DCN1-like protein 3"/>
    <property type="match status" value="1"/>
</dbReference>
<dbReference type="Gene3D" id="1.10.8.10">
    <property type="entry name" value="DNA helicase RuvA subunit, C-terminal domain"/>
    <property type="match status" value="1"/>
</dbReference>
<evidence type="ECO:0000313" key="4">
    <source>
        <dbReference type="EMBL" id="CDR38475.1"/>
    </source>
</evidence>
<dbReference type="PhylomeDB" id="A0A061ALT6"/>
<dbReference type="PROSITE" id="PS51229">
    <property type="entry name" value="DCUN1"/>
    <property type="match status" value="1"/>
</dbReference>
<sequence length="273" mass="32051">MLSWHPLPSVRITLDWRLKHSKMSRNTKVQNQLRDQFIDFTQTTSNIATQFLRASNWDLELAINDFLSHSSGYGRNNSESSSLVSIFDKYKEDTNRIGIDGTLQYIEDLGYDPEHKATLALAYFLESPTLGVFERKTFLRKWHSVQVHDLKGMKAYMKSIDAQLNGNLDYLKDVYRFAFTFLLEEGQRALPLETAAEYWRLLLSDIYGDKIETWISFYEKQSKATVSKDVWNMFFVFLQDWDKDSKLENYDEAAAWPSLIDEFVEDFRESINH</sequence>
<dbReference type="EMBL" id="LK052887">
    <property type="protein sequence ID" value="CDR38475.1"/>
    <property type="molecule type" value="Genomic_DNA"/>
</dbReference>